<evidence type="ECO:0000256" key="1">
    <source>
        <dbReference type="ARBA" id="ARBA00004418"/>
    </source>
</evidence>
<evidence type="ECO:0000256" key="5">
    <source>
        <dbReference type="ARBA" id="ARBA00022475"/>
    </source>
</evidence>
<dbReference type="SUPFAM" id="SSF58104">
    <property type="entry name" value="Methyl-accepting chemotaxis protein (MCP) signaling domain"/>
    <property type="match status" value="1"/>
</dbReference>
<dbReference type="PANTHER" id="PTHR30024:SF47">
    <property type="entry name" value="TAURINE-BINDING PERIPLASMIC PROTEIN"/>
    <property type="match status" value="1"/>
</dbReference>
<dbReference type="CDD" id="cd13553">
    <property type="entry name" value="PBP2_NrtA_CpmA_like"/>
    <property type="match status" value="1"/>
</dbReference>
<keyword evidence="8" id="KW-0472">Membrane</keyword>
<dbReference type="Pfam" id="PF13379">
    <property type="entry name" value="NMT1_2"/>
    <property type="match status" value="1"/>
</dbReference>
<keyword evidence="5" id="KW-1003">Cell membrane</keyword>
<dbReference type="PANTHER" id="PTHR30024">
    <property type="entry name" value="ALIPHATIC SULFONATES-BINDING PROTEIN-RELATED"/>
    <property type="match status" value="1"/>
</dbReference>
<sequence length="652" mass="72168">MTLLRKGLKYFQTSKIAEPLPDQVVQSPAIPTVAREDSGKLRQATRSLTNSTDSLTHFVKHAIENVETMSLSINEIVNSSTYQSNEAEKSLQDAENLGQVLNRSLTHMNEMGYTVSQSMLASETGQAAVKWLTEQSTRHAEISNLLHETMEQLKLHSAEISKALELIFGVSSHIQMLSLNASIEAAHAGEHGKGFGVVAQEVRKLAQESAANGKQIKSYLQAVQNQIEKFNVIVEHSRESSEEISSGVEQTRQQFDAINRNLHSVVRHTGEISGFLEMASQKKDKLIHNFNTVVSLTQQSLAAAYEVAHLSENQASSVLSVAGATQELQGANADIRNSLSDWFDNGKSESQSDAKQIRIGFIPNVSHAPALLVADDERFREHFGHQAETKSYSAGPALVDALLNDQIDIGYSGPGPVFEAFAKNGAVKILSGVNEGGATLLVSAKSNIRELSQLRGKTVSIPQYGNGQHILLRQLLRKHGLKDVFRGGDIRIIQTKLNSLSELLEKGEVEAALVQEPWVTLLESKGIARVLIDWDNLYDQGSPPNTVIAVSQAYYDRHPDRVNRFLDFHYQALQSLQHNPDAAYETLSRSLTRYTGHELPVESIKKAMARIVWTSTTDRSNLQRFAELIKREGFLNKEIDFDRLFAQKTDAL</sequence>
<proteinExistence type="inferred from homology"/>
<keyword evidence="9" id="KW-0807">Transducer</keyword>
<comment type="similarity">
    <text evidence="3">Belongs to the bacterial solute-binding protein SsuA/TauA family.</text>
</comment>
<dbReference type="NCBIfam" id="TIGR01728">
    <property type="entry name" value="SsuA_fam"/>
    <property type="match status" value="1"/>
</dbReference>
<evidence type="ECO:0000256" key="9">
    <source>
        <dbReference type="PROSITE-ProRule" id="PRU00284"/>
    </source>
</evidence>
<dbReference type="GO" id="GO:0005886">
    <property type="term" value="C:plasma membrane"/>
    <property type="evidence" value="ECO:0007669"/>
    <property type="project" value="UniProtKB-SubCell"/>
</dbReference>
<dbReference type="RefSeq" id="WP_182302431.1">
    <property type="nucleotide sequence ID" value="NZ_CP041969.1"/>
</dbReference>
<dbReference type="GO" id="GO:0042597">
    <property type="term" value="C:periplasmic space"/>
    <property type="evidence" value="ECO:0007669"/>
    <property type="project" value="UniProtKB-SubCell"/>
</dbReference>
<evidence type="ECO:0000259" key="10">
    <source>
        <dbReference type="PROSITE" id="PS50111"/>
    </source>
</evidence>
<dbReference type="SUPFAM" id="SSF53850">
    <property type="entry name" value="Periplasmic binding protein-like II"/>
    <property type="match status" value="1"/>
</dbReference>
<dbReference type="InterPro" id="IPR010067">
    <property type="entry name" value="ABC_SsuA_sub-bd"/>
</dbReference>
<keyword evidence="12" id="KW-1185">Reference proteome</keyword>
<dbReference type="Gene3D" id="1.10.287.950">
    <property type="entry name" value="Methyl-accepting chemotaxis protein"/>
    <property type="match status" value="1"/>
</dbReference>
<dbReference type="InterPro" id="IPR044527">
    <property type="entry name" value="NrtA/CpmA_ABC-bd_dom"/>
</dbReference>
<dbReference type="GO" id="GO:0007165">
    <property type="term" value="P:signal transduction"/>
    <property type="evidence" value="ECO:0007669"/>
    <property type="project" value="UniProtKB-KW"/>
</dbReference>
<organism evidence="11 12">
    <name type="scientific">Cohnella cholangitidis</name>
    <dbReference type="NCBI Taxonomy" id="2598458"/>
    <lineage>
        <taxon>Bacteria</taxon>
        <taxon>Bacillati</taxon>
        <taxon>Bacillota</taxon>
        <taxon>Bacilli</taxon>
        <taxon>Bacillales</taxon>
        <taxon>Paenibacillaceae</taxon>
        <taxon>Cohnella</taxon>
    </lineage>
</organism>
<protein>
    <submittedName>
        <fullName evidence="11">Aliphatic sulfonate ABC transporter substrate-binding protein</fullName>
    </submittedName>
</protein>
<dbReference type="Proteomes" id="UP000515679">
    <property type="component" value="Chromosome"/>
</dbReference>
<dbReference type="InterPro" id="IPR004089">
    <property type="entry name" value="MCPsignal_dom"/>
</dbReference>
<keyword evidence="7" id="KW-0732">Signal</keyword>
<evidence type="ECO:0000256" key="8">
    <source>
        <dbReference type="ARBA" id="ARBA00023136"/>
    </source>
</evidence>
<dbReference type="SMART" id="SM00283">
    <property type="entry name" value="MA"/>
    <property type="match status" value="1"/>
</dbReference>
<dbReference type="Pfam" id="PF00015">
    <property type="entry name" value="MCPsignal"/>
    <property type="match status" value="1"/>
</dbReference>
<evidence type="ECO:0000313" key="12">
    <source>
        <dbReference type="Proteomes" id="UP000515679"/>
    </source>
</evidence>
<dbReference type="AlphaFoldDB" id="A0A7G5BVT6"/>
<evidence type="ECO:0000313" key="11">
    <source>
        <dbReference type="EMBL" id="QMV41070.1"/>
    </source>
</evidence>
<dbReference type="EMBL" id="CP041969">
    <property type="protein sequence ID" value="QMV41070.1"/>
    <property type="molecule type" value="Genomic_DNA"/>
</dbReference>
<evidence type="ECO:0000256" key="7">
    <source>
        <dbReference type="ARBA" id="ARBA00022729"/>
    </source>
</evidence>
<dbReference type="PROSITE" id="PS50111">
    <property type="entry name" value="CHEMOTAXIS_TRANSDUC_2"/>
    <property type="match status" value="1"/>
</dbReference>
<evidence type="ECO:0000256" key="3">
    <source>
        <dbReference type="ARBA" id="ARBA00010742"/>
    </source>
</evidence>
<accession>A0A7G5BVT6</accession>
<evidence type="ECO:0000256" key="6">
    <source>
        <dbReference type="ARBA" id="ARBA00022519"/>
    </source>
</evidence>
<dbReference type="KEGG" id="cchl:FPL14_07595"/>
<comment type="subcellular location">
    <subcellularLocation>
        <location evidence="2">Cell inner membrane</location>
    </subcellularLocation>
    <subcellularLocation>
        <location evidence="1">Periplasm</location>
    </subcellularLocation>
</comment>
<dbReference type="Gene3D" id="3.40.190.10">
    <property type="entry name" value="Periplasmic binding protein-like II"/>
    <property type="match status" value="2"/>
</dbReference>
<reference evidence="11 12" key="1">
    <citation type="submission" date="2019-07" db="EMBL/GenBank/DDBJ databases">
        <authorList>
            <person name="Kim J.K."/>
            <person name="Cheong H.-M."/>
            <person name="Choi Y."/>
            <person name="Hwang K.J."/>
            <person name="Lee S."/>
            <person name="Choi C."/>
        </authorList>
    </citation>
    <scope>NUCLEOTIDE SEQUENCE [LARGE SCALE GENOMIC DNA]</scope>
    <source>
        <strain evidence="11 12">KS 22</strain>
    </source>
</reference>
<gene>
    <name evidence="11" type="ORF">FPL14_07595</name>
</gene>
<evidence type="ECO:0000256" key="4">
    <source>
        <dbReference type="ARBA" id="ARBA00022448"/>
    </source>
</evidence>
<evidence type="ECO:0000256" key="2">
    <source>
        <dbReference type="ARBA" id="ARBA00004533"/>
    </source>
</evidence>
<keyword evidence="4" id="KW-0813">Transport</keyword>
<keyword evidence="6" id="KW-0997">Cell inner membrane</keyword>
<feature type="domain" description="Methyl-accepting transducer" evidence="10">
    <location>
        <begin position="58"/>
        <end position="329"/>
    </location>
</feature>
<name>A0A7G5BVT6_9BACL</name>
<dbReference type="GO" id="GO:0042626">
    <property type="term" value="F:ATPase-coupled transmembrane transporter activity"/>
    <property type="evidence" value="ECO:0007669"/>
    <property type="project" value="InterPro"/>
</dbReference>